<proteinExistence type="predicted"/>
<dbReference type="InterPro" id="IPR032342">
    <property type="entry name" value="DUF4861"/>
</dbReference>
<evidence type="ECO:0000313" key="1">
    <source>
        <dbReference type="EMBL" id="TFD96916.1"/>
    </source>
</evidence>
<evidence type="ECO:0000313" key="2">
    <source>
        <dbReference type="Proteomes" id="UP000297861"/>
    </source>
</evidence>
<protein>
    <submittedName>
        <fullName evidence="1">DUF4861 domain-containing protein</fullName>
    </submittedName>
</protein>
<keyword evidence="2" id="KW-1185">Reference proteome</keyword>
<gene>
    <name evidence="1" type="ORF">E2605_08885</name>
</gene>
<name>A0A4Y8L8V4_9BACT</name>
<dbReference type="AlphaFoldDB" id="A0A4Y8L8V4"/>
<organism evidence="1 2">
    <name type="scientific">Dysgonomonas capnocytophagoides</name>
    <dbReference type="NCBI Taxonomy" id="45254"/>
    <lineage>
        <taxon>Bacteria</taxon>
        <taxon>Pseudomonadati</taxon>
        <taxon>Bacteroidota</taxon>
        <taxon>Bacteroidia</taxon>
        <taxon>Bacteroidales</taxon>
        <taxon>Dysgonomonadaceae</taxon>
        <taxon>Dysgonomonas</taxon>
    </lineage>
</organism>
<accession>A0A4Y8L8V4</accession>
<dbReference type="OrthoDB" id="846806at2"/>
<dbReference type="Proteomes" id="UP000297861">
    <property type="component" value="Unassembled WGS sequence"/>
</dbReference>
<comment type="caution">
    <text evidence="1">The sequence shown here is derived from an EMBL/GenBank/DDBJ whole genome shotgun (WGS) entry which is preliminary data.</text>
</comment>
<dbReference type="EMBL" id="SOML01000004">
    <property type="protein sequence ID" value="TFD96916.1"/>
    <property type="molecule type" value="Genomic_DNA"/>
</dbReference>
<reference evidence="1 2" key="1">
    <citation type="submission" date="2019-03" db="EMBL/GenBank/DDBJ databases">
        <title>San Antonio Military Medical Center submission to MRSN (WRAIR), pending publication.</title>
        <authorList>
            <person name="Blyth D.M."/>
            <person name="Mccarthy S.L."/>
            <person name="Schall S.E."/>
            <person name="Stam J.A."/>
            <person name="Ong A.C."/>
            <person name="Mcgann P.T."/>
        </authorList>
    </citation>
    <scope>NUCLEOTIDE SEQUENCE [LARGE SCALE GENOMIC DNA]</scope>
    <source>
        <strain evidence="1 2">MRSN571793</strain>
    </source>
</reference>
<sequence length="414" mass="46015">MNAFVSIAKKMSYAGLLFTLQPALFMSLSAQDLSKEIRLKNNSAATIIDYTAEIPLEELSLPLGNYVAEYNGKVVPLEISSNIYKKNFAILPIDKIEANKEIKVTIKNGTSEAYPKRTYAELAHKIGGQFIGKEYIGGFSWVKPNQLTIPGTFTDHSYYIKYEGPGWESDKVAFRFYLDNRNAIDVFAKTTSDIVLPAVGTDGFANYHNLAAWGMDNMKVGAGLGIGTIAIWNGTKAVRVEKKDSTTCLIPMDGKIRSQVKTIYYGWDANGTKCNLTSLISIDAGSRASHMELLTDKNIDNIATGIIKDKNGKLIVKNEAGSEWSYIATFGKQSLNKDMQGLALFARTKQIKQITEDDLNHVVVLSPENGYVEYYFMPTWELDKEPVKDEAAFMKCIDEVLNRLNSKINITGLK</sequence>
<dbReference type="RefSeq" id="WP_051290752.1">
    <property type="nucleotide sequence ID" value="NZ_JAWZLG010000063.1"/>
</dbReference>
<dbReference type="Pfam" id="PF16153">
    <property type="entry name" value="DUF4861"/>
    <property type="match status" value="1"/>
</dbReference>
<dbReference type="STRING" id="1121485.GCA_000426485_02998"/>